<gene>
    <name evidence="2" type="primary">Necator_chrX.g23930</name>
    <name evidence="2" type="ORF">RB195_023765</name>
</gene>
<sequence>MSANCIPHSDSKITSTSCSFSTTQSSSRPNEDENVCKKLCLMASNGFRHRKLVRTCPRCASVAKDPIKGELQSWPKPQSPLTRVHADFAALMEELYYLLIVGGYSKGRRPLKCHRSPQRLLPKQ</sequence>
<dbReference type="Proteomes" id="UP001303046">
    <property type="component" value="Unassembled WGS sequence"/>
</dbReference>
<evidence type="ECO:0000313" key="3">
    <source>
        <dbReference type="Proteomes" id="UP001303046"/>
    </source>
</evidence>
<protein>
    <submittedName>
        <fullName evidence="2">Uncharacterized protein</fullName>
    </submittedName>
</protein>
<evidence type="ECO:0000313" key="2">
    <source>
        <dbReference type="EMBL" id="KAK6763173.1"/>
    </source>
</evidence>
<name>A0ABR1EKZ5_NECAM</name>
<keyword evidence="3" id="KW-1185">Reference proteome</keyword>
<organism evidence="2 3">
    <name type="scientific">Necator americanus</name>
    <name type="common">Human hookworm</name>
    <dbReference type="NCBI Taxonomy" id="51031"/>
    <lineage>
        <taxon>Eukaryota</taxon>
        <taxon>Metazoa</taxon>
        <taxon>Ecdysozoa</taxon>
        <taxon>Nematoda</taxon>
        <taxon>Chromadorea</taxon>
        <taxon>Rhabditida</taxon>
        <taxon>Rhabditina</taxon>
        <taxon>Rhabditomorpha</taxon>
        <taxon>Strongyloidea</taxon>
        <taxon>Ancylostomatidae</taxon>
        <taxon>Bunostominae</taxon>
        <taxon>Necator</taxon>
    </lineage>
</organism>
<accession>A0ABR1EKZ5</accession>
<comment type="caution">
    <text evidence="2">The sequence shown here is derived from an EMBL/GenBank/DDBJ whole genome shotgun (WGS) entry which is preliminary data.</text>
</comment>
<proteinExistence type="predicted"/>
<reference evidence="2 3" key="1">
    <citation type="submission" date="2023-08" db="EMBL/GenBank/DDBJ databases">
        <title>A Necator americanus chromosomal reference genome.</title>
        <authorList>
            <person name="Ilik V."/>
            <person name="Petrzelkova K.J."/>
            <person name="Pardy F."/>
            <person name="Fuh T."/>
            <person name="Niatou-Singa F.S."/>
            <person name="Gouil Q."/>
            <person name="Baker L."/>
            <person name="Ritchie M.E."/>
            <person name="Jex A.R."/>
            <person name="Gazzola D."/>
            <person name="Li H."/>
            <person name="Toshio Fujiwara R."/>
            <person name="Zhan B."/>
            <person name="Aroian R.V."/>
            <person name="Pafco B."/>
            <person name="Schwarz E.M."/>
        </authorList>
    </citation>
    <scope>NUCLEOTIDE SEQUENCE [LARGE SCALE GENOMIC DNA]</scope>
    <source>
        <strain evidence="2 3">Aroian</strain>
        <tissue evidence="2">Whole animal</tissue>
    </source>
</reference>
<feature type="compositionally biased region" description="Low complexity" evidence="1">
    <location>
        <begin position="12"/>
        <end position="27"/>
    </location>
</feature>
<dbReference type="EMBL" id="JAVFWL010000006">
    <property type="protein sequence ID" value="KAK6763173.1"/>
    <property type="molecule type" value="Genomic_DNA"/>
</dbReference>
<evidence type="ECO:0000256" key="1">
    <source>
        <dbReference type="SAM" id="MobiDB-lite"/>
    </source>
</evidence>
<feature type="region of interest" description="Disordered" evidence="1">
    <location>
        <begin position="1"/>
        <end position="32"/>
    </location>
</feature>